<evidence type="ECO:0000313" key="2">
    <source>
        <dbReference type="EnsemblMetazoa" id="ISCW004973-PA"/>
    </source>
</evidence>
<dbReference type="VEuPathDB" id="VectorBase:ISCI004973"/>
<dbReference type="VEuPathDB" id="VectorBase:ISCW004973"/>
<organism>
    <name type="scientific">Ixodes scapularis</name>
    <name type="common">Black-legged tick</name>
    <name type="synonym">Deer tick</name>
    <dbReference type="NCBI Taxonomy" id="6945"/>
    <lineage>
        <taxon>Eukaryota</taxon>
        <taxon>Metazoa</taxon>
        <taxon>Ecdysozoa</taxon>
        <taxon>Arthropoda</taxon>
        <taxon>Chelicerata</taxon>
        <taxon>Arachnida</taxon>
        <taxon>Acari</taxon>
        <taxon>Parasitiformes</taxon>
        <taxon>Ixodida</taxon>
        <taxon>Ixodoidea</taxon>
        <taxon>Ixodidae</taxon>
        <taxon>Ixodinae</taxon>
        <taxon>Ixodes</taxon>
    </lineage>
</organism>
<name>B7PHJ1_IXOSC</name>
<dbReference type="AlphaFoldDB" id="B7PHJ1"/>
<dbReference type="HOGENOM" id="CLU_2628913_0_0_1"/>
<reference evidence="2" key="2">
    <citation type="submission" date="2020-05" db="UniProtKB">
        <authorList>
            <consortium name="EnsemblMetazoa"/>
        </authorList>
    </citation>
    <scope>IDENTIFICATION</scope>
    <source>
        <strain evidence="2">wikel</strain>
    </source>
</reference>
<feature type="non-terminal residue" evidence="1">
    <location>
        <position position="78"/>
    </location>
</feature>
<evidence type="ECO:0000313" key="3">
    <source>
        <dbReference type="Proteomes" id="UP000001555"/>
    </source>
</evidence>
<sequence>MKPEEHISYRTSFLQCTFSEMLPDRTHWSSSESKSSLSLYMDYRRSSSPLSKTIEIPHFLKECATADYGSPIQCFMNA</sequence>
<reference evidence="1 3" key="1">
    <citation type="submission" date="2008-03" db="EMBL/GenBank/DDBJ databases">
        <title>Annotation of Ixodes scapularis.</title>
        <authorList>
            <consortium name="Ixodes scapularis Genome Project Consortium"/>
            <person name="Caler E."/>
            <person name="Hannick L.I."/>
            <person name="Bidwell S."/>
            <person name="Joardar V."/>
            <person name="Thiagarajan M."/>
            <person name="Amedeo P."/>
            <person name="Galinsky K.J."/>
            <person name="Schobel S."/>
            <person name="Inman J."/>
            <person name="Hostetler J."/>
            <person name="Miller J."/>
            <person name="Hammond M."/>
            <person name="Megy K."/>
            <person name="Lawson D."/>
            <person name="Kodira C."/>
            <person name="Sutton G."/>
            <person name="Meyer J."/>
            <person name="Hill C.A."/>
            <person name="Birren B."/>
            <person name="Nene V."/>
            <person name="Collins F."/>
            <person name="Alarcon-Chaidez F."/>
            <person name="Wikel S."/>
            <person name="Strausberg R."/>
        </authorList>
    </citation>
    <scope>NUCLEOTIDE SEQUENCE [LARGE SCALE GENOMIC DNA]</scope>
    <source>
        <strain evidence="3">Wikel</strain>
        <strain evidence="1">Wikel colony</strain>
    </source>
</reference>
<dbReference type="EMBL" id="ABJB010698221">
    <property type="status" value="NOT_ANNOTATED_CDS"/>
    <property type="molecule type" value="Genomic_DNA"/>
</dbReference>
<gene>
    <name evidence="1" type="ORF">IscW_ISCW004973</name>
</gene>
<proteinExistence type="predicted"/>
<dbReference type="Proteomes" id="UP000001555">
    <property type="component" value="Unassembled WGS sequence"/>
</dbReference>
<accession>B7PHJ1</accession>
<evidence type="ECO:0000313" key="1">
    <source>
        <dbReference type="EMBL" id="EEC06063.1"/>
    </source>
</evidence>
<protein>
    <submittedName>
        <fullName evidence="1 2">Uncharacterized protein</fullName>
    </submittedName>
</protein>
<dbReference type="PaxDb" id="6945-B7PHJ1"/>
<keyword evidence="3" id="KW-1185">Reference proteome</keyword>
<dbReference type="EnsemblMetazoa" id="ISCW004973-RA">
    <property type="protein sequence ID" value="ISCW004973-PA"/>
    <property type="gene ID" value="ISCW004973"/>
</dbReference>
<dbReference type="EMBL" id="DS713200">
    <property type="protein sequence ID" value="EEC06063.1"/>
    <property type="molecule type" value="Genomic_DNA"/>
</dbReference>
<dbReference type="InParanoid" id="B7PHJ1"/>